<comment type="function">
    <text evidence="2">Hydrolase that can remove 'Lys-48'-linked conjugated ubiquitin from proteins.</text>
</comment>
<evidence type="ECO:0000259" key="3">
    <source>
        <dbReference type="SMART" id="SM01174"/>
    </source>
</evidence>
<reference evidence="4 5" key="1">
    <citation type="journal article" date="2007" name="Nature">
        <title>Evolution of genes and genomes on the Drosophila phylogeny.</title>
        <authorList>
            <consortium name="Drosophila 12 Genomes Consortium"/>
            <person name="Clark A.G."/>
            <person name="Eisen M.B."/>
            <person name="Smith D.R."/>
            <person name="Bergman C.M."/>
            <person name="Oliver B."/>
            <person name="Markow T.A."/>
            <person name="Kaufman T.C."/>
            <person name="Kellis M."/>
            <person name="Gelbart W."/>
            <person name="Iyer V.N."/>
            <person name="Pollard D.A."/>
            <person name="Sackton T.B."/>
            <person name="Larracuente A.M."/>
            <person name="Singh N.D."/>
            <person name="Abad J.P."/>
            <person name="Abt D.N."/>
            <person name="Adryan B."/>
            <person name="Aguade M."/>
            <person name="Akashi H."/>
            <person name="Anderson W.W."/>
            <person name="Aquadro C.F."/>
            <person name="Ardell D.H."/>
            <person name="Arguello R."/>
            <person name="Artieri C.G."/>
            <person name="Barbash D.A."/>
            <person name="Barker D."/>
            <person name="Barsanti P."/>
            <person name="Batterham P."/>
            <person name="Batzoglou S."/>
            <person name="Begun D."/>
            <person name="Bhutkar A."/>
            <person name="Blanco E."/>
            <person name="Bosak S.A."/>
            <person name="Bradley R.K."/>
            <person name="Brand A.D."/>
            <person name="Brent M.R."/>
            <person name="Brooks A.N."/>
            <person name="Brown R.H."/>
            <person name="Butlin R.K."/>
            <person name="Caggese C."/>
            <person name="Calvi B.R."/>
            <person name="Bernardo de Carvalho A."/>
            <person name="Caspi A."/>
            <person name="Castrezana S."/>
            <person name="Celniker S.E."/>
            <person name="Chang J.L."/>
            <person name="Chapple C."/>
            <person name="Chatterji S."/>
            <person name="Chinwalla A."/>
            <person name="Civetta A."/>
            <person name="Clifton S.W."/>
            <person name="Comeron J.M."/>
            <person name="Costello J.C."/>
            <person name="Coyne J.A."/>
            <person name="Daub J."/>
            <person name="David R.G."/>
            <person name="Delcher A.L."/>
            <person name="Delehaunty K."/>
            <person name="Do C.B."/>
            <person name="Ebling H."/>
            <person name="Edwards K."/>
            <person name="Eickbush T."/>
            <person name="Evans J.D."/>
            <person name="Filipski A."/>
            <person name="Findeiss S."/>
            <person name="Freyhult E."/>
            <person name="Fulton L."/>
            <person name="Fulton R."/>
            <person name="Garcia A.C."/>
            <person name="Gardiner A."/>
            <person name="Garfield D.A."/>
            <person name="Garvin B.E."/>
            <person name="Gibson G."/>
            <person name="Gilbert D."/>
            <person name="Gnerre S."/>
            <person name="Godfrey J."/>
            <person name="Good R."/>
            <person name="Gotea V."/>
            <person name="Gravely B."/>
            <person name="Greenberg A.J."/>
            <person name="Griffiths-Jones S."/>
            <person name="Gross S."/>
            <person name="Guigo R."/>
            <person name="Gustafson E.A."/>
            <person name="Haerty W."/>
            <person name="Hahn M.W."/>
            <person name="Halligan D.L."/>
            <person name="Halpern A.L."/>
            <person name="Halter G.M."/>
            <person name="Han M.V."/>
            <person name="Heger A."/>
            <person name="Hillier L."/>
            <person name="Hinrichs A.S."/>
            <person name="Holmes I."/>
            <person name="Hoskins R.A."/>
            <person name="Hubisz M.J."/>
            <person name="Hultmark D."/>
            <person name="Huntley M.A."/>
            <person name="Jaffe D.B."/>
            <person name="Jagadeeshan S."/>
            <person name="Jeck W.R."/>
            <person name="Johnson J."/>
            <person name="Jones C.D."/>
            <person name="Jordan W.C."/>
            <person name="Karpen G.H."/>
            <person name="Kataoka E."/>
            <person name="Keightley P.D."/>
            <person name="Kheradpour P."/>
            <person name="Kirkness E.F."/>
            <person name="Koerich L.B."/>
            <person name="Kristiansen K."/>
            <person name="Kudrna D."/>
            <person name="Kulathinal R.J."/>
            <person name="Kumar S."/>
            <person name="Kwok R."/>
            <person name="Lander E."/>
            <person name="Langley C.H."/>
            <person name="Lapoint R."/>
            <person name="Lazzaro B.P."/>
            <person name="Lee S.J."/>
            <person name="Levesque L."/>
            <person name="Li R."/>
            <person name="Lin C.F."/>
            <person name="Lin M.F."/>
            <person name="Lindblad-Toh K."/>
            <person name="Llopart A."/>
            <person name="Long M."/>
            <person name="Low L."/>
            <person name="Lozovsky E."/>
            <person name="Lu J."/>
            <person name="Luo M."/>
            <person name="Machado C.A."/>
            <person name="Makalowski W."/>
            <person name="Marzo M."/>
            <person name="Matsuda M."/>
            <person name="Matzkin L."/>
            <person name="McAllister B."/>
            <person name="McBride C.S."/>
            <person name="McKernan B."/>
            <person name="McKernan K."/>
            <person name="Mendez-Lago M."/>
            <person name="Minx P."/>
            <person name="Mollenhauer M.U."/>
            <person name="Montooth K."/>
            <person name="Mount S.M."/>
            <person name="Mu X."/>
            <person name="Myers E."/>
            <person name="Negre B."/>
            <person name="Newfeld S."/>
            <person name="Nielsen R."/>
            <person name="Noor M.A."/>
            <person name="O'Grady P."/>
            <person name="Pachter L."/>
            <person name="Papaceit M."/>
            <person name="Parisi M.J."/>
            <person name="Parisi M."/>
            <person name="Parts L."/>
            <person name="Pedersen J.S."/>
            <person name="Pesole G."/>
            <person name="Phillippy A.M."/>
            <person name="Ponting C.P."/>
            <person name="Pop M."/>
            <person name="Porcelli D."/>
            <person name="Powell J.R."/>
            <person name="Prohaska S."/>
            <person name="Pruitt K."/>
            <person name="Puig M."/>
            <person name="Quesneville H."/>
            <person name="Ram K.R."/>
            <person name="Rand D."/>
            <person name="Rasmussen M.D."/>
            <person name="Reed L.K."/>
            <person name="Reenan R."/>
            <person name="Reily A."/>
            <person name="Remington K.A."/>
            <person name="Rieger T.T."/>
            <person name="Ritchie M.G."/>
            <person name="Robin C."/>
            <person name="Rogers Y.H."/>
            <person name="Rohde C."/>
            <person name="Rozas J."/>
            <person name="Rubenfield M.J."/>
            <person name="Ruiz A."/>
            <person name="Russo S."/>
            <person name="Salzberg S.L."/>
            <person name="Sanchez-Gracia A."/>
            <person name="Saranga D.J."/>
            <person name="Sato H."/>
            <person name="Schaeffer S.W."/>
            <person name="Schatz M.C."/>
            <person name="Schlenke T."/>
            <person name="Schwartz R."/>
            <person name="Segarra C."/>
            <person name="Singh R.S."/>
            <person name="Sirot L."/>
            <person name="Sirota M."/>
            <person name="Sisneros N.B."/>
            <person name="Smith C.D."/>
            <person name="Smith T.F."/>
            <person name="Spieth J."/>
            <person name="Stage D.E."/>
            <person name="Stark A."/>
            <person name="Stephan W."/>
            <person name="Strausberg R.L."/>
            <person name="Strempel S."/>
            <person name="Sturgill D."/>
            <person name="Sutton G."/>
            <person name="Sutton G.G."/>
            <person name="Tao W."/>
            <person name="Teichmann S."/>
            <person name="Tobari Y.N."/>
            <person name="Tomimura Y."/>
            <person name="Tsolas J.M."/>
            <person name="Valente V.L."/>
            <person name="Venter E."/>
            <person name="Venter J.C."/>
            <person name="Vicario S."/>
            <person name="Vieira F.G."/>
            <person name="Vilella A.J."/>
            <person name="Villasante A."/>
            <person name="Walenz B."/>
            <person name="Wang J."/>
            <person name="Wasserman M."/>
            <person name="Watts T."/>
            <person name="Wilson D."/>
            <person name="Wilson R.K."/>
            <person name="Wing R.A."/>
            <person name="Wolfner M.F."/>
            <person name="Wong A."/>
            <person name="Wong G.K."/>
            <person name="Wu C.I."/>
            <person name="Wu G."/>
            <person name="Yamamoto D."/>
            <person name="Yang H.P."/>
            <person name="Yang S.P."/>
            <person name="Yorke J.A."/>
            <person name="Yoshida K."/>
            <person name="Zdobnov E."/>
            <person name="Zhang P."/>
            <person name="Zhang Y."/>
            <person name="Zimin A.V."/>
            <person name="Baldwin J."/>
            <person name="Abdouelleil A."/>
            <person name="Abdulkadir J."/>
            <person name="Abebe A."/>
            <person name="Abera B."/>
            <person name="Abreu J."/>
            <person name="Acer S.C."/>
            <person name="Aftuck L."/>
            <person name="Alexander A."/>
            <person name="An P."/>
            <person name="Anderson E."/>
            <person name="Anderson S."/>
            <person name="Arachi H."/>
            <person name="Azer M."/>
            <person name="Bachantsang P."/>
            <person name="Barry A."/>
            <person name="Bayul T."/>
            <person name="Berlin A."/>
            <person name="Bessette D."/>
            <person name="Bloom T."/>
            <person name="Blye J."/>
            <person name="Boguslavskiy L."/>
            <person name="Bonnet C."/>
            <person name="Boukhgalter B."/>
            <person name="Bourzgui I."/>
            <person name="Brown A."/>
            <person name="Cahill P."/>
            <person name="Channer S."/>
            <person name="Cheshatsang Y."/>
            <person name="Chuda L."/>
            <person name="Citroen M."/>
            <person name="Collymore A."/>
            <person name="Cooke P."/>
            <person name="Costello M."/>
            <person name="D'Aco K."/>
            <person name="Daza R."/>
            <person name="De Haan G."/>
            <person name="DeGray S."/>
            <person name="DeMaso C."/>
            <person name="Dhargay N."/>
            <person name="Dooley K."/>
            <person name="Dooley E."/>
            <person name="Doricent M."/>
            <person name="Dorje P."/>
            <person name="Dorjee K."/>
            <person name="Dupes A."/>
            <person name="Elong R."/>
            <person name="Falk J."/>
            <person name="Farina A."/>
            <person name="Faro S."/>
            <person name="Ferguson D."/>
            <person name="Fisher S."/>
            <person name="Foley C.D."/>
            <person name="Franke A."/>
            <person name="Friedrich D."/>
            <person name="Gadbois L."/>
            <person name="Gearin G."/>
            <person name="Gearin C.R."/>
            <person name="Giannoukos G."/>
            <person name="Goode T."/>
            <person name="Graham J."/>
            <person name="Grandbois E."/>
            <person name="Grewal S."/>
            <person name="Gyaltsen K."/>
            <person name="Hafez N."/>
            <person name="Hagos B."/>
            <person name="Hall J."/>
            <person name="Henson C."/>
            <person name="Hollinger A."/>
            <person name="Honan T."/>
            <person name="Huard M.D."/>
            <person name="Hughes L."/>
            <person name="Hurhula B."/>
            <person name="Husby M.E."/>
            <person name="Kamat A."/>
            <person name="Kanga B."/>
            <person name="Kashin S."/>
            <person name="Khazanovich D."/>
            <person name="Kisner P."/>
            <person name="Lance K."/>
            <person name="Lara M."/>
            <person name="Lee W."/>
            <person name="Lennon N."/>
            <person name="Letendre F."/>
            <person name="LeVine R."/>
            <person name="Lipovsky A."/>
            <person name="Liu X."/>
            <person name="Liu J."/>
            <person name="Liu S."/>
            <person name="Lokyitsang T."/>
            <person name="Lokyitsang Y."/>
            <person name="Lubonja R."/>
            <person name="Lui A."/>
            <person name="MacDonald P."/>
            <person name="Magnisalis V."/>
            <person name="Maru K."/>
            <person name="Matthews C."/>
            <person name="McCusker W."/>
            <person name="McDonough S."/>
            <person name="Mehta T."/>
            <person name="Meldrim J."/>
            <person name="Meneus L."/>
            <person name="Mihai O."/>
            <person name="Mihalev A."/>
            <person name="Mihova T."/>
            <person name="Mittelman R."/>
            <person name="Mlenga V."/>
            <person name="Montmayeur A."/>
            <person name="Mulrain L."/>
            <person name="Navidi A."/>
            <person name="Naylor J."/>
            <person name="Negash T."/>
            <person name="Nguyen T."/>
            <person name="Nguyen N."/>
            <person name="Nicol R."/>
            <person name="Norbu C."/>
            <person name="Norbu N."/>
            <person name="Novod N."/>
            <person name="O'Neill B."/>
            <person name="Osman S."/>
            <person name="Markiewicz E."/>
            <person name="Oyono O.L."/>
            <person name="Patti C."/>
            <person name="Phunkhang P."/>
            <person name="Pierre F."/>
            <person name="Priest M."/>
            <person name="Raghuraman S."/>
            <person name="Rege F."/>
            <person name="Reyes R."/>
            <person name="Rise C."/>
            <person name="Rogov P."/>
            <person name="Ross K."/>
            <person name="Ryan E."/>
            <person name="Settipalli S."/>
            <person name="Shea T."/>
            <person name="Sherpa N."/>
            <person name="Shi L."/>
            <person name="Shih D."/>
            <person name="Sparrow T."/>
            <person name="Spaulding J."/>
            <person name="Stalker J."/>
            <person name="Stange-Thomann N."/>
            <person name="Stavropoulos S."/>
            <person name="Stone C."/>
            <person name="Strader C."/>
            <person name="Tesfaye S."/>
            <person name="Thomson T."/>
            <person name="Thoulutsang Y."/>
            <person name="Thoulutsang D."/>
            <person name="Topham K."/>
            <person name="Topping I."/>
            <person name="Tsamla T."/>
            <person name="Vassiliev H."/>
            <person name="Vo A."/>
            <person name="Wangchuk T."/>
            <person name="Wangdi T."/>
            <person name="Weiand M."/>
            <person name="Wilkinson J."/>
            <person name="Wilson A."/>
            <person name="Yadav S."/>
            <person name="Young G."/>
            <person name="Yu Q."/>
            <person name="Zembek L."/>
            <person name="Zhong D."/>
            <person name="Zimmer A."/>
            <person name="Zwirko Z."/>
            <person name="Jaffe D.B."/>
            <person name="Alvarez P."/>
            <person name="Brockman W."/>
            <person name="Butler J."/>
            <person name="Chin C."/>
            <person name="Gnerre S."/>
            <person name="Grabherr M."/>
            <person name="Kleber M."/>
            <person name="Mauceli E."/>
            <person name="MacCallum I."/>
        </authorList>
    </citation>
    <scope>NUCLEOTIDE SEQUENCE [LARGE SCALE GENOMIC DNA]</scope>
    <source>
        <strain evidence="5">Tucson 14024-0371.13</strain>
    </source>
</reference>
<dbReference type="SMART" id="SM01174">
    <property type="entry name" value="DUF4205"/>
    <property type="match status" value="1"/>
</dbReference>
<dbReference type="PANTHER" id="PTHR12473">
    <property type="entry name" value="UBIQUITIN CARBOXYL-TERMINAL HYDROLASE MINDY-4-RELATED"/>
    <property type="match status" value="1"/>
</dbReference>
<evidence type="ECO:0000256" key="2">
    <source>
        <dbReference type="RuleBase" id="RU367088"/>
    </source>
</evidence>
<keyword evidence="2" id="KW-0378">Hydrolase</keyword>
<dbReference type="EMBL" id="CH902618">
    <property type="protein sequence ID" value="EDV39313.1"/>
    <property type="molecule type" value="Genomic_DNA"/>
</dbReference>
<dbReference type="GO" id="GO:1990380">
    <property type="term" value="F:K48-linked deubiquitinase activity"/>
    <property type="evidence" value="ECO:0007669"/>
    <property type="project" value="UniProtKB-UniRule"/>
</dbReference>
<dbReference type="KEGG" id="dan:6507875"/>
<dbReference type="InterPro" id="IPR025257">
    <property type="entry name" value="MINDY-3/4_CD"/>
</dbReference>
<accession>B3M3X9</accession>
<sequence length="451" mass="49116">MNKDFITQGGTPITAELATDIRNLVFGTSAIPMRAEWLQTSFVFGAPKEELAYGLRSPRNATRGLLSVVQGFVLKYLLFARKTSRAASMTDPLLATAEMQREALFCALLEILRTISDKGKVTIVLPSEDEVFVDHNACYFHDSVTEKLYVFNLSPNEELEFFLKRNFKYFTEEETPGTLLFLYSAVLTRSMGKVRTDLDSSKGTPLTSSNHEEGSLMIVTLLLTGRATPYIHNGVINVGDESSYAVPQYGVLKRCMIGLLLWDIESASAAVNQSRQPGSRLKTPNYPIWITSCTGHYGVIFNKNPDLLRNYHAESRFDVNYYSCSGHQIQMTIDNRTYNEQALVMLERQPITPESTSMSGKPAKDAETLVVGVAPATGSGGGAAAGGGVGGASGGVGGAASGASGGNDVVAKEESTLNTPLQRLIHTKWEEATISFHVQPSMLSYLFSTTQ</sequence>
<dbReference type="InterPro" id="IPR039785">
    <property type="entry name" value="MINY3/4"/>
</dbReference>
<dbReference type="STRING" id="7217.B3M3X9"/>
<keyword evidence="2" id="KW-0833">Ubl conjugation pathway</keyword>
<dbReference type="OMA" id="DHLQCFK"/>
<dbReference type="eggNOG" id="KOG2871">
    <property type="taxonomic scope" value="Eukaryota"/>
</dbReference>
<evidence type="ECO:0000313" key="5">
    <source>
        <dbReference type="Proteomes" id="UP000007801"/>
    </source>
</evidence>
<organism evidence="4 5">
    <name type="scientific">Drosophila ananassae</name>
    <name type="common">Fruit fly</name>
    <dbReference type="NCBI Taxonomy" id="7217"/>
    <lineage>
        <taxon>Eukaryota</taxon>
        <taxon>Metazoa</taxon>
        <taxon>Ecdysozoa</taxon>
        <taxon>Arthropoda</taxon>
        <taxon>Hexapoda</taxon>
        <taxon>Insecta</taxon>
        <taxon>Pterygota</taxon>
        <taxon>Neoptera</taxon>
        <taxon>Endopterygota</taxon>
        <taxon>Diptera</taxon>
        <taxon>Brachycera</taxon>
        <taxon>Muscomorpha</taxon>
        <taxon>Ephydroidea</taxon>
        <taxon>Drosophilidae</taxon>
        <taxon>Drosophila</taxon>
        <taxon>Sophophora</taxon>
    </lineage>
</organism>
<evidence type="ECO:0000313" key="4">
    <source>
        <dbReference type="EMBL" id="EDV39313.1"/>
    </source>
</evidence>
<proteinExistence type="inferred from homology"/>
<comment type="catalytic activity">
    <reaction evidence="2">
        <text>Thiol-dependent hydrolysis of ester, thioester, amide, peptide and isopeptide bonds formed by the C-terminal Gly of ubiquitin (a 76-residue protein attached to proteins as an intracellular targeting signal).</text>
        <dbReference type="EC" id="3.4.19.12"/>
    </reaction>
</comment>
<dbReference type="Pfam" id="PF13898">
    <property type="entry name" value="MINDY-3_4_CD"/>
    <property type="match status" value="1"/>
</dbReference>
<dbReference type="PANTHER" id="PTHR12473:SF8">
    <property type="entry name" value="UBIQUITIN CARBOXYL-TERMINAL HYDROLASE MINDY-4-RELATED"/>
    <property type="match status" value="1"/>
</dbReference>
<keyword evidence="2" id="KW-0645">Protease</keyword>
<feature type="domain" description="Deubiquitinating enzyme MINDY-3/4 conserved" evidence="3">
    <location>
        <begin position="22"/>
        <end position="347"/>
    </location>
</feature>
<dbReference type="GO" id="GO:0006508">
    <property type="term" value="P:proteolysis"/>
    <property type="evidence" value="ECO:0007669"/>
    <property type="project" value="UniProtKB-KW"/>
</dbReference>
<dbReference type="EC" id="3.4.19.12" evidence="2"/>
<dbReference type="Proteomes" id="UP000007801">
    <property type="component" value="Unassembled WGS sequence"/>
</dbReference>
<dbReference type="GO" id="GO:0071108">
    <property type="term" value="P:protein K48-linked deubiquitination"/>
    <property type="evidence" value="ECO:0007669"/>
    <property type="project" value="InterPro"/>
</dbReference>
<comment type="similarity">
    <text evidence="1 2">Belongs to the MINDY deubiquitinase family. FAM188 subfamily.</text>
</comment>
<dbReference type="AlphaFoldDB" id="B3M3X9"/>
<gene>
    <name evidence="4" type="primary">Dana\GF25250</name>
    <name evidence="4" type="synonym">dana_GLEANR_9927</name>
    <name evidence="4" type="ORF">GF25250</name>
</gene>
<protein>
    <recommendedName>
        <fullName evidence="2">Ubiquitin carboxyl-terminal hydrolase MINDY</fullName>
        <ecNumber evidence="2">3.4.19.12</ecNumber>
    </recommendedName>
</protein>
<dbReference type="InParanoid" id="B3M3X9"/>
<dbReference type="GeneID" id="6507875"/>
<keyword evidence="2" id="KW-0788">Thiol protease</keyword>
<dbReference type="OrthoDB" id="10263628at2759"/>
<dbReference type="PhylomeDB" id="B3M3X9"/>
<dbReference type="GO" id="GO:0004843">
    <property type="term" value="F:cysteine-type deubiquitinase activity"/>
    <property type="evidence" value="ECO:0007669"/>
    <property type="project" value="UniProtKB-UniRule"/>
</dbReference>
<name>B3M3X9_DROAN</name>
<evidence type="ECO:0000256" key="1">
    <source>
        <dbReference type="ARBA" id="ARBA00011074"/>
    </source>
</evidence>
<keyword evidence="5" id="KW-1185">Reference proteome</keyword>
<dbReference type="HOGENOM" id="CLU_011769_0_1_1"/>